<dbReference type="EC" id="2.3.2.27" evidence="3"/>
<evidence type="ECO:0000313" key="16">
    <source>
        <dbReference type="Proteomes" id="UP000541444"/>
    </source>
</evidence>
<keyword evidence="16" id="KW-1185">Reference proteome</keyword>
<feature type="domain" description="RING-type" evidence="13">
    <location>
        <begin position="321"/>
        <end position="371"/>
    </location>
</feature>
<evidence type="ECO:0000256" key="5">
    <source>
        <dbReference type="ARBA" id="ARBA00022723"/>
    </source>
</evidence>
<evidence type="ECO:0000256" key="4">
    <source>
        <dbReference type="ARBA" id="ARBA00022679"/>
    </source>
</evidence>
<evidence type="ECO:0000256" key="7">
    <source>
        <dbReference type="ARBA" id="ARBA00022771"/>
    </source>
</evidence>
<comment type="caution">
    <text evidence="15">The sequence shown here is derived from an EMBL/GenBank/DDBJ whole genome shotgun (WGS) entry which is preliminary data.</text>
</comment>
<keyword evidence="7 12" id="KW-0863">Zinc-finger</keyword>
<dbReference type="Gene3D" id="1.25.40.20">
    <property type="entry name" value="Ankyrin repeat-containing domain"/>
    <property type="match status" value="2"/>
</dbReference>
<dbReference type="PROSITE" id="PS51186">
    <property type="entry name" value="GNAT"/>
    <property type="match status" value="1"/>
</dbReference>
<gene>
    <name evidence="15" type="ORF">GIB67_031519</name>
</gene>
<evidence type="ECO:0000256" key="6">
    <source>
        <dbReference type="ARBA" id="ARBA00022737"/>
    </source>
</evidence>
<dbReference type="SUPFAM" id="SSF55729">
    <property type="entry name" value="Acyl-CoA N-acyltransferases (Nat)"/>
    <property type="match status" value="1"/>
</dbReference>
<evidence type="ECO:0000256" key="3">
    <source>
        <dbReference type="ARBA" id="ARBA00012483"/>
    </source>
</evidence>
<dbReference type="AlphaFoldDB" id="A0A7J7MNW1"/>
<dbReference type="GO" id="GO:0016747">
    <property type="term" value="F:acyltransferase activity, transferring groups other than amino-acyl groups"/>
    <property type="evidence" value="ECO:0007669"/>
    <property type="project" value="InterPro"/>
</dbReference>
<comment type="pathway">
    <text evidence="2">Protein modification; protein ubiquitination.</text>
</comment>
<keyword evidence="4" id="KW-0808">Transferase</keyword>
<name>A0A7J7MNW1_9MAGN</name>
<dbReference type="Pfam" id="PF00023">
    <property type="entry name" value="Ank"/>
    <property type="match status" value="1"/>
</dbReference>
<feature type="repeat" description="ANK" evidence="11">
    <location>
        <begin position="83"/>
        <end position="115"/>
    </location>
</feature>
<dbReference type="Proteomes" id="UP000541444">
    <property type="component" value="Unassembled WGS sequence"/>
</dbReference>
<dbReference type="GO" id="GO:0061630">
    <property type="term" value="F:ubiquitin protein ligase activity"/>
    <property type="evidence" value="ECO:0007669"/>
    <property type="project" value="UniProtKB-EC"/>
</dbReference>
<protein>
    <recommendedName>
        <fullName evidence="3">RING-type E3 ubiquitin transferase</fullName>
        <ecNumber evidence="3">2.3.2.27</ecNumber>
    </recommendedName>
</protein>
<evidence type="ECO:0000259" key="13">
    <source>
        <dbReference type="PROSITE" id="PS50089"/>
    </source>
</evidence>
<feature type="repeat" description="ANK" evidence="11">
    <location>
        <begin position="180"/>
        <end position="212"/>
    </location>
</feature>
<dbReference type="SUPFAM" id="SSF48403">
    <property type="entry name" value="Ankyrin repeat"/>
    <property type="match status" value="1"/>
</dbReference>
<dbReference type="InterPro" id="IPR002110">
    <property type="entry name" value="Ankyrin_rpt"/>
</dbReference>
<dbReference type="GO" id="GO:0008270">
    <property type="term" value="F:zinc ion binding"/>
    <property type="evidence" value="ECO:0007669"/>
    <property type="project" value="UniProtKB-KW"/>
</dbReference>
<dbReference type="EMBL" id="JACGCM010001343">
    <property type="protein sequence ID" value="KAF6156398.1"/>
    <property type="molecule type" value="Genomic_DNA"/>
</dbReference>
<dbReference type="PROSITE" id="PS50297">
    <property type="entry name" value="ANK_REP_REGION"/>
    <property type="match status" value="5"/>
</dbReference>
<evidence type="ECO:0000259" key="14">
    <source>
        <dbReference type="PROSITE" id="PS51186"/>
    </source>
</evidence>
<evidence type="ECO:0000256" key="11">
    <source>
        <dbReference type="PROSITE-ProRule" id="PRU00023"/>
    </source>
</evidence>
<dbReference type="SMART" id="SM00248">
    <property type="entry name" value="ANK"/>
    <property type="match status" value="6"/>
</dbReference>
<evidence type="ECO:0000256" key="9">
    <source>
        <dbReference type="ARBA" id="ARBA00022833"/>
    </source>
</evidence>
<dbReference type="PANTHER" id="PTHR47876:SF2">
    <property type="entry name" value="GCN5-RELATED N-ACETYLTRANSFERASE 7, CHLOROPLASTIC"/>
    <property type="match status" value="1"/>
</dbReference>
<dbReference type="FunFam" id="3.40.630.30:FF:000231">
    <property type="entry name" value="uncharacterized protein LOC106768637"/>
    <property type="match status" value="1"/>
</dbReference>
<dbReference type="Pfam" id="PF12796">
    <property type="entry name" value="Ank_2"/>
    <property type="match status" value="2"/>
</dbReference>
<organism evidence="15 16">
    <name type="scientific">Kingdonia uniflora</name>
    <dbReference type="NCBI Taxonomy" id="39325"/>
    <lineage>
        <taxon>Eukaryota</taxon>
        <taxon>Viridiplantae</taxon>
        <taxon>Streptophyta</taxon>
        <taxon>Embryophyta</taxon>
        <taxon>Tracheophyta</taxon>
        <taxon>Spermatophyta</taxon>
        <taxon>Magnoliopsida</taxon>
        <taxon>Ranunculales</taxon>
        <taxon>Circaeasteraceae</taxon>
        <taxon>Kingdonia</taxon>
    </lineage>
</organism>
<proteinExistence type="predicted"/>
<dbReference type="InterPro" id="IPR056760">
    <property type="entry name" value="RING_XB3-like"/>
</dbReference>
<dbReference type="OrthoDB" id="20872at2759"/>
<keyword evidence="5" id="KW-0479">Metal-binding</keyword>
<comment type="catalytic activity">
    <reaction evidence="1">
        <text>S-ubiquitinyl-[E2 ubiquitin-conjugating enzyme]-L-cysteine + [acceptor protein]-L-lysine = [E2 ubiquitin-conjugating enzyme]-L-cysteine + N(6)-ubiquitinyl-[acceptor protein]-L-lysine.</text>
        <dbReference type="EC" id="2.3.2.27"/>
    </reaction>
</comment>
<sequence length="679" mass="74641">MRFLSMMGSSFGCSSTGERLVSAARDGDVQEAMALLEYNPRLARYSTFGVRNSPLHYSAAQGHHEIVSLLLGCGVDINIRNYRGQTALMQACQHGHWEVVQTLVLYNANIHRVDYLNGGTALHFAALNGHSRCIRLLLADYIPSTPSFWDVMRKKSNGRESKNDFDEGVLFKMVNQPADGGITALHMAALNGHVDSVHLLLDLGASLSEITVEDGTTIDLIGAGSTPLHYAACGGSVQCCQILISRSASLTVKNANGWTPLMVARSWHRDSLEELLSKQPESRQQILPSPYLSLPLRSIVKIARECGWKNSEFVPTCLDPCVVCLERKCTVTAEGCNHEFCTRCALYLCSTNCTSSIAHGPPGSIACPLCRHGIVSFTMLPGAITSIKEIARTSISFSLCACSGEVSDSASMLTPLRKSDFTCTLISPLSSSSFRSLSCQRFPSIKLNSSRCLGGSESHETLTPSLNLKEAVLEDELLAAARLRVRSFNKLDHSTYGIHDHIKYLAEREFEALKERVAGRRVGFRKVSCINASIPLSQISSGADELCSSCKFYENGEDRIVIGTLDLNQCLRLPDEITGKRPEGIGADLTRAYLSNVCVAKELLRNGVGYSLIARSKIVAQEWGITDLYVHVADDNDPAKELYLKSGFIYENDEPAWQARFLDRPRRILLWTEISEKLC</sequence>
<accession>A0A7J7MNW1</accession>
<evidence type="ECO:0000256" key="1">
    <source>
        <dbReference type="ARBA" id="ARBA00000900"/>
    </source>
</evidence>
<dbReference type="GO" id="GO:0009507">
    <property type="term" value="C:chloroplast"/>
    <property type="evidence" value="ECO:0007669"/>
    <property type="project" value="TreeGrafter"/>
</dbReference>
<dbReference type="Pfam" id="PF00583">
    <property type="entry name" value="Acetyltransf_1"/>
    <property type="match status" value="1"/>
</dbReference>
<dbReference type="InterPro" id="IPR001841">
    <property type="entry name" value="Znf_RING"/>
</dbReference>
<feature type="repeat" description="ANK" evidence="11">
    <location>
        <begin position="223"/>
        <end position="255"/>
    </location>
</feature>
<dbReference type="InterPro" id="IPR017907">
    <property type="entry name" value="Znf_RING_CS"/>
</dbReference>
<feature type="repeat" description="ANK" evidence="11">
    <location>
        <begin position="117"/>
        <end position="138"/>
    </location>
</feature>
<keyword evidence="8" id="KW-0833">Ubl conjugation pathway</keyword>
<dbReference type="SUPFAM" id="SSF57850">
    <property type="entry name" value="RING/U-box"/>
    <property type="match status" value="1"/>
</dbReference>
<dbReference type="InterPro" id="IPR000182">
    <property type="entry name" value="GNAT_dom"/>
</dbReference>
<evidence type="ECO:0000313" key="15">
    <source>
        <dbReference type="EMBL" id="KAF6156398.1"/>
    </source>
</evidence>
<evidence type="ECO:0000256" key="12">
    <source>
        <dbReference type="PROSITE-ProRule" id="PRU00175"/>
    </source>
</evidence>
<dbReference type="PROSITE" id="PS00518">
    <property type="entry name" value="ZF_RING_1"/>
    <property type="match status" value="1"/>
</dbReference>
<evidence type="ECO:0000256" key="2">
    <source>
        <dbReference type="ARBA" id="ARBA00004906"/>
    </source>
</evidence>
<evidence type="ECO:0000256" key="8">
    <source>
        <dbReference type="ARBA" id="ARBA00022786"/>
    </source>
</evidence>
<dbReference type="InterPro" id="IPR016181">
    <property type="entry name" value="Acyl_CoA_acyltransferase"/>
</dbReference>
<keyword evidence="10 11" id="KW-0040">ANK repeat</keyword>
<evidence type="ECO:0000256" key="10">
    <source>
        <dbReference type="ARBA" id="ARBA00023043"/>
    </source>
</evidence>
<keyword evidence="6" id="KW-0677">Repeat</keyword>
<dbReference type="PANTHER" id="PTHR47876">
    <property type="entry name" value="OS08G0260000 PROTEIN"/>
    <property type="match status" value="1"/>
</dbReference>
<dbReference type="Pfam" id="PF24921">
    <property type="entry name" value="RING_XB3-XBAT31"/>
    <property type="match status" value="1"/>
</dbReference>
<dbReference type="PROSITE" id="PS50089">
    <property type="entry name" value="ZF_RING_2"/>
    <property type="match status" value="1"/>
</dbReference>
<feature type="domain" description="N-acetyltransferase" evidence="14">
    <location>
        <begin position="500"/>
        <end position="667"/>
    </location>
</feature>
<dbReference type="PROSITE" id="PS50088">
    <property type="entry name" value="ANK_REPEAT"/>
    <property type="match status" value="5"/>
</dbReference>
<reference evidence="15 16" key="1">
    <citation type="journal article" date="2020" name="IScience">
        <title>Genome Sequencing of the Endangered Kingdonia uniflora (Circaeasteraceae, Ranunculales) Reveals Potential Mechanisms of Evolutionary Specialization.</title>
        <authorList>
            <person name="Sun Y."/>
            <person name="Deng T."/>
            <person name="Zhang A."/>
            <person name="Moore M.J."/>
            <person name="Landis J.B."/>
            <person name="Lin N."/>
            <person name="Zhang H."/>
            <person name="Zhang X."/>
            <person name="Huang J."/>
            <person name="Zhang X."/>
            <person name="Sun H."/>
            <person name="Wang H."/>
        </authorList>
    </citation>
    <scope>NUCLEOTIDE SEQUENCE [LARGE SCALE GENOMIC DNA]</scope>
    <source>
        <strain evidence="15">TB1705</strain>
        <tissue evidence="15">Leaf</tissue>
    </source>
</reference>
<dbReference type="Gene3D" id="3.40.630.30">
    <property type="match status" value="1"/>
</dbReference>
<feature type="repeat" description="ANK" evidence="11">
    <location>
        <begin position="50"/>
        <end position="82"/>
    </location>
</feature>
<keyword evidence="9" id="KW-0862">Zinc</keyword>
<dbReference type="InterPro" id="IPR036770">
    <property type="entry name" value="Ankyrin_rpt-contain_sf"/>
</dbReference>